<dbReference type="InterPro" id="IPR042177">
    <property type="entry name" value="Cell/Rod_1"/>
</dbReference>
<dbReference type="GO" id="GO:0008360">
    <property type="term" value="P:regulation of cell shape"/>
    <property type="evidence" value="ECO:0007669"/>
    <property type="project" value="UniProtKB-KW"/>
</dbReference>
<feature type="domain" description="Rod shape-determining protein MreC beta-barrel core" evidence="5">
    <location>
        <begin position="145"/>
        <end position="275"/>
    </location>
</feature>
<dbReference type="InterPro" id="IPR042175">
    <property type="entry name" value="Cell/Rod_MreC_2"/>
</dbReference>
<dbReference type="GO" id="GO:0005886">
    <property type="term" value="C:plasma membrane"/>
    <property type="evidence" value="ECO:0007669"/>
    <property type="project" value="TreeGrafter"/>
</dbReference>
<dbReference type="Gene3D" id="2.40.10.340">
    <property type="entry name" value="Rod shape-determining protein MreC, domain 1"/>
    <property type="match status" value="1"/>
</dbReference>
<protein>
    <recommendedName>
        <fullName evidence="2">Cell shape-determining protein MreC</fullName>
    </recommendedName>
    <alternativeName>
        <fullName evidence="4">Cell shape protein MreC</fullName>
    </alternativeName>
</protein>
<dbReference type="InterPro" id="IPR055342">
    <property type="entry name" value="MreC_beta-barrel_core"/>
</dbReference>
<dbReference type="InterPro" id="IPR007221">
    <property type="entry name" value="MreC"/>
</dbReference>
<dbReference type="Proteomes" id="UP000177811">
    <property type="component" value="Unassembled WGS sequence"/>
</dbReference>
<sequence>MIFRKRRGSHKRFIASVMRSAHSSRNTYIAVMIAGALFLLLFFNVWGLAGLVGGGILRAATSVAGPFGALSERITGLVVSVVNIGGAAENARTLRDLLSEHERDDARIGVLEEENAFLRMSLRMQEALPGTTLAARQVGFFRDGRDEFIVLDRGSRDGVAVGQYVLMASSTLVGKIVDVGARQSKAVLISSPSQVFQASIVGKEAEVISRGNNIGELVVDFVPVSSAAAVGDVIATNAKEERLGAGIGIGTVVEVRDIESNVFRYVRARSFFNPKHPMPLFILLFL</sequence>
<dbReference type="Gene3D" id="2.40.10.350">
    <property type="entry name" value="Rod shape-determining protein MreC, domain 2"/>
    <property type="match status" value="1"/>
</dbReference>
<dbReference type="PANTHER" id="PTHR34138:SF1">
    <property type="entry name" value="CELL SHAPE-DETERMINING PROTEIN MREC"/>
    <property type="match status" value="1"/>
</dbReference>
<dbReference type="AlphaFoldDB" id="A0A1G2KYW1"/>
<evidence type="ECO:0000313" key="6">
    <source>
        <dbReference type="EMBL" id="OHA03682.1"/>
    </source>
</evidence>
<evidence type="ECO:0000256" key="2">
    <source>
        <dbReference type="ARBA" id="ARBA00013855"/>
    </source>
</evidence>
<organism evidence="6 7">
    <name type="scientific">Candidatus Sungbacteria bacterium RIFCSPHIGHO2_02_FULL_51_29</name>
    <dbReference type="NCBI Taxonomy" id="1802273"/>
    <lineage>
        <taxon>Bacteria</taxon>
        <taxon>Candidatus Sungiibacteriota</taxon>
    </lineage>
</organism>
<comment type="caution">
    <text evidence="6">The sequence shown here is derived from an EMBL/GenBank/DDBJ whole genome shotgun (WGS) entry which is preliminary data.</text>
</comment>
<dbReference type="Pfam" id="PF04085">
    <property type="entry name" value="MreC"/>
    <property type="match status" value="1"/>
</dbReference>
<evidence type="ECO:0000259" key="5">
    <source>
        <dbReference type="Pfam" id="PF04085"/>
    </source>
</evidence>
<dbReference type="EMBL" id="MHQL01000010">
    <property type="protein sequence ID" value="OHA03682.1"/>
    <property type="molecule type" value="Genomic_DNA"/>
</dbReference>
<evidence type="ECO:0000256" key="1">
    <source>
        <dbReference type="ARBA" id="ARBA00009369"/>
    </source>
</evidence>
<comment type="similarity">
    <text evidence="1">Belongs to the MreC family.</text>
</comment>
<name>A0A1G2KYW1_9BACT</name>
<evidence type="ECO:0000256" key="4">
    <source>
        <dbReference type="ARBA" id="ARBA00032089"/>
    </source>
</evidence>
<accession>A0A1G2KYW1</accession>
<keyword evidence="3" id="KW-0133">Cell shape</keyword>
<dbReference type="PANTHER" id="PTHR34138">
    <property type="entry name" value="CELL SHAPE-DETERMINING PROTEIN MREC"/>
    <property type="match status" value="1"/>
</dbReference>
<reference evidence="6 7" key="1">
    <citation type="journal article" date="2016" name="Nat. Commun.">
        <title>Thousands of microbial genomes shed light on interconnected biogeochemical processes in an aquifer system.</title>
        <authorList>
            <person name="Anantharaman K."/>
            <person name="Brown C.T."/>
            <person name="Hug L.A."/>
            <person name="Sharon I."/>
            <person name="Castelle C.J."/>
            <person name="Probst A.J."/>
            <person name="Thomas B.C."/>
            <person name="Singh A."/>
            <person name="Wilkins M.J."/>
            <person name="Karaoz U."/>
            <person name="Brodie E.L."/>
            <person name="Williams K.H."/>
            <person name="Hubbard S.S."/>
            <person name="Banfield J.F."/>
        </authorList>
    </citation>
    <scope>NUCLEOTIDE SEQUENCE [LARGE SCALE GENOMIC DNA]</scope>
</reference>
<gene>
    <name evidence="6" type="ORF">A3C16_03535</name>
</gene>
<evidence type="ECO:0000313" key="7">
    <source>
        <dbReference type="Proteomes" id="UP000177811"/>
    </source>
</evidence>
<proteinExistence type="inferred from homology"/>
<evidence type="ECO:0000256" key="3">
    <source>
        <dbReference type="ARBA" id="ARBA00022960"/>
    </source>
</evidence>